<dbReference type="Proteomes" id="UP000050794">
    <property type="component" value="Unassembled WGS sequence"/>
</dbReference>
<protein>
    <submittedName>
        <fullName evidence="3">Type II toxin-antitoxin system RelE/ParE family toxin</fullName>
    </submittedName>
</protein>
<reference evidence="1 2" key="2">
    <citation type="submission" date="2018-11" db="EMBL/GenBank/DDBJ databases">
        <authorList>
            <consortium name="Pathogen Informatics"/>
        </authorList>
    </citation>
    <scope>NUCLEOTIDE SEQUENCE [LARGE SCALE GENOMIC DNA]</scope>
</reference>
<reference evidence="3" key="1">
    <citation type="submission" date="2016-06" db="UniProtKB">
        <authorList>
            <consortium name="WormBaseParasite"/>
        </authorList>
    </citation>
    <scope>IDENTIFICATION</scope>
</reference>
<sequence>MLTLTKRSPFELIRRSVRRIARARVERLCAFEISALPPPTLRASASEAVVYGSRAVVHTSKGGVFIVRRGYVAYLLFVGDMGHKECREEQKKWRAVQEACRSVEKNLAKSVD</sequence>
<dbReference type="EMBL" id="UYWY01020332">
    <property type="protein sequence ID" value="VDM41257.1"/>
    <property type="molecule type" value="Genomic_DNA"/>
</dbReference>
<evidence type="ECO:0000313" key="1">
    <source>
        <dbReference type="EMBL" id="VDM41257.1"/>
    </source>
</evidence>
<dbReference type="WBParaSite" id="TCNE_0000993601-mRNA-1">
    <property type="protein sequence ID" value="TCNE_0000993601-mRNA-1"/>
    <property type="gene ID" value="TCNE_0000993601"/>
</dbReference>
<evidence type="ECO:0000313" key="3">
    <source>
        <dbReference type="WBParaSite" id="TCNE_0000993601-mRNA-1"/>
    </source>
</evidence>
<accession>A0A183UN66</accession>
<dbReference type="AlphaFoldDB" id="A0A183UN66"/>
<organism evidence="2 3">
    <name type="scientific">Toxocara canis</name>
    <name type="common">Canine roundworm</name>
    <dbReference type="NCBI Taxonomy" id="6265"/>
    <lineage>
        <taxon>Eukaryota</taxon>
        <taxon>Metazoa</taxon>
        <taxon>Ecdysozoa</taxon>
        <taxon>Nematoda</taxon>
        <taxon>Chromadorea</taxon>
        <taxon>Rhabditida</taxon>
        <taxon>Spirurina</taxon>
        <taxon>Ascaridomorpha</taxon>
        <taxon>Ascaridoidea</taxon>
        <taxon>Toxocaridae</taxon>
        <taxon>Toxocara</taxon>
    </lineage>
</organism>
<gene>
    <name evidence="1" type="ORF">TCNE_LOCUS9936</name>
</gene>
<evidence type="ECO:0000313" key="2">
    <source>
        <dbReference type="Proteomes" id="UP000050794"/>
    </source>
</evidence>
<name>A0A183UN66_TOXCA</name>
<proteinExistence type="predicted"/>
<keyword evidence="2" id="KW-1185">Reference proteome</keyword>